<dbReference type="EMBL" id="SOKJ01000338">
    <property type="protein sequence ID" value="TET08715.1"/>
    <property type="molecule type" value="Genomic_DNA"/>
</dbReference>
<dbReference type="Pfam" id="PF01547">
    <property type="entry name" value="SBP_bac_1"/>
    <property type="match status" value="1"/>
</dbReference>
<dbReference type="Proteomes" id="UP000316360">
    <property type="component" value="Unassembled WGS sequence"/>
</dbReference>
<reference evidence="5 6" key="1">
    <citation type="submission" date="2019-03" db="EMBL/GenBank/DDBJ databases">
        <title>Metabolic potential of uncultured bacteria and archaea associated with petroleum seepage in deep-sea sediments.</title>
        <authorList>
            <person name="Dong X."/>
            <person name="Hubert C."/>
        </authorList>
    </citation>
    <scope>NUCLEOTIDE SEQUENCE [LARGE SCALE GENOMIC DNA]</scope>
    <source>
        <strain evidence="5">E44_bin7</strain>
    </source>
</reference>
<comment type="caution">
    <text evidence="5">The sequence shown here is derived from an EMBL/GenBank/DDBJ whole genome shotgun (WGS) entry which is preliminary data.</text>
</comment>
<keyword evidence="2" id="KW-0813">Transport</keyword>
<dbReference type="AlphaFoldDB" id="A0A523RSF7"/>
<evidence type="ECO:0000256" key="2">
    <source>
        <dbReference type="ARBA" id="ARBA00022448"/>
    </source>
</evidence>
<dbReference type="InterPro" id="IPR006059">
    <property type="entry name" value="SBP"/>
</dbReference>
<dbReference type="InterPro" id="IPR050490">
    <property type="entry name" value="Bact_solute-bd_prot1"/>
</dbReference>
<evidence type="ECO:0000313" key="6">
    <source>
        <dbReference type="Proteomes" id="UP000316360"/>
    </source>
</evidence>
<protein>
    <submittedName>
        <fullName evidence="5">Sugar ABC transporter substrate-binding protein</fullName>
    </submittedName>
</protein>
<feature type="chain" id="PRO_5022199629" evidence="4">
    <location>
        <begin position="30"/>
        <end position="484"/>
    </location>
</feature>
<dbReference type="PANTHER" id="PTHR43649:SF34">
    <property type="entry name" value="ABC TRANSPORTER PERIPLASMIC-BINDING PROTEIN YCJN-RELATED"/>
    <property type="match status" value="1"/>
</dbReference>
<gene>
    <name evidence="5" type="ORF">E3J84_05915</name>
</gene>
<dbReference type="CDD" id="cd13585">
    <property type="entry name" value="PBP2_TMBP_like"/>
    <property type="match status" value="1"/>
</dbReference>
<accession>A0A523RSF7</accession>
<sequence>MTSIKNRLAKKVISFLAATLLVSAAGALAQESSMRVAIEQAKKYAGTTIVVPWEAGLQIQAPKAIVPQWEKKTGMKVKLVGMDYNALHDKQIAEFLAGSKGFDAVTITNVFMGDFVTAGLVTPLDPYIDKYMNKEDLEDIVPLYRKSLMSFEGTYYGLGDDGDTFLLYYRKDLFNDPQNQMEFESQYGYELKPPETWEEFQDVGTFFTDKYAPELYGAVIQRAPGQAYSWFVGQFFSNGGRFFDPETMEPKINAPAGIKTLRQMVEQNKFMAPGIETFDFMDTLNTWLVGKAAMVITWPPYGRWAEGYGTQTKQLAWVPKTQIAGKVGYRTMPGSRTTMAGGFSLGVSSQSDKKEATYLFLQWWTSPEISLQVVMLPFALRDPWRISHFESPLYRSAWDNAGEYLDTLQEAAQEAALELGMAGGQEYMRALDHAITLAFGGESVEKALNKGAQEWAKITNRLGKQAQKEVYHKWLQLPGAGPAK</sequence>
<name>A0A523RSF7_UNCAE</name>
<dbReference type="SUPFAM" id="SSF53850">
    <property type="entry name" value="Periplasmic binding protein-like II"/>
    <property type="match status" value="1"/>
</dbReference>
<evidence type="ECO:0000256" key="4">
    <source>
        <dbReference type="SAM" id="SignalP"/>
    </source>
</evidence>
<dbReference type="PANTHER" id="PTHR43649">
    <property type="entry name" value="ARABINOSE-BINDING PROTEIN-RELATED"/>
    <property type="match status" value="1"/>
</dbReference>
<feature type="signal peptide" evidence="4">
    <location>
        <begin position="1"/>
        <end position="29"/>
    </location>
</feature>
<evidence type="ECO:0000313" key="5">
    <source>
        <dbReference type="EMBL" id="TET08715.1"/>
    </source>
</evidence>
<proteinExistence type="inferred from homology"/>
<evidence type="ECO:0000256" key="1">
    <source>
        <dbReference type="ARBA" id="ARBA00008520"/>
    </source>
</evidence>
<organism evidence="5 6">
    <name type="scientific">Aerophobetes bacterium</name>
    <dbReference type="NCBI Taxonomy" id="2030807"/>
    <lineage>
        <taxon>Bacteria</taxon>
        <taxon>Candidatus Aerophobota</taxon>
    </lineage>
</organism>
<dbReference type="Gene3D" id="3.40.190.10">
    <property type="entry name" value="Periplasmic binding protein-like II"/>
    <property type="match status" value="2"/>
</dbReference>
<evidence type="ECO:0000256" key="3">
    <source>
        <dbReference type="ARBA" id="ARBA00022729"/>
    </source>
</evidence>
<comment type="similarity">
    <text evidence="1">Belongs to the bacterial solute-binding protein 1 family.</text>
</comment>
<keyword evidence="3 4" id="KW-0732">Signal</keyword>